<organism evidence="1 2">
    <name type="scientific">Trichoderma gamsii</name>
    <dbReference type="NCBI Taxonomy" id="398673"/>
    <lineage>
        <taxon>Eukaryota</taxon>
        <taxon>Fungi</taxon>
        <taxon>Dikarya</taxon>
        <taxon>Ascomycota</taxon>
        <taxon>Pezizomycotina</taxon>
        <taxon>Sordariomycetes</taxon>
        <taxon>Hypocreomycetidae</taxon>
        <taxon>Hypocreales</taxon>
        <taxon>Hypocreaceae</taxon>
        <taxon>Trichoderma</taxon>
    </lineage>
</organism>
<proteinExistence type="predicted"/>
<protein>
    <submittedName>
        <fullName evidence="1">Uncharacterized protein</fullName>
    </submittedName>
</protein>
<dbReference type="RefSeq" id="XP_024405507.1">
    <property type="nucleotide sequence ID" value="XM_024549748.1"/>
</dbReference>
<comment type="caution">
    <text evidence="1">The sequence shown here is derived from an EMBL/GenBank/DDBJ whole genome shotgun (WGS) entry which is preliminary data.</text>
</comment>
<dbReference type="Proteomes" id="UP000054821">
    <property type="component" value="Unassembled WGS sequence"/>
</dbReference>
<dbReference type="AlphaFoldDB" id="A0A2P4ZLQ5"/>
<sequence>MESIDELHKTMSVCSGLPYIPGRCCQGMKIMLCSELVLKVFCHSYSCIKSGILSS</sequence>
<dbReference type="GeneID" id="36347610"/>
<accession>A0A2P4ZLQ5</accession>
<evidence type="ECO:0000313" key="2">
    <source>
        <dbReference type="Proteomes" id="UP000054821"/>
    </source>
</evidence>
<dbReference type="EMBL" id="JPDN02000019">
    <property type="protein sequence ID" value="PON25221.1"/>
    <property type="molecule type" value="Genomic_DNA"/>
</dbReference>
<gene>
    <name evidence="1" type="ORF">TGAM01_v205907</name>
</gene>
<evidence type="ECO:0000313" key="1">
    <source>
        <dbReference type="EMBL" id="PON25221.1"/>
    </source>
</evidence>
<keyword evidence="2" id="KW-1185">Reference proteome</keyword>
<reference evidence="1 2" key="1">
    <citation type="journal article" date="2016" name="Genome Announc.">
        <title>Draft Whole-Genome Sequence of Trichoderma gamsii T6085, a Promising Biocontrol Agent of Fusarium Head Blight on Wheat.</title>
        <authorList>
            <person name="Baroncelli R."/>
            <person name="Zapparata A."/>
            <person name="Piaggeschi G."/>
            <person name="Sarrocco S."/>
            <person name="Vannacci G."/>
        </authorList>
    </citation>
    <scope>NUCLEOTIDE SEQUENCE [LARGE SCALE GENOMIC DNA]</scope>
    <source>
        <strain evidence="1 2">T6085</strain>
    </source>
</reference>
<name>A0A2P4ZLQ5_9HYPO</name>